<feature type="domain" description="HTH tetR-type" evidence="3">
    <location>
        <begin position="5"/>
        <end position="65"/>
    </location>
</feature>
<evidence type="ECO:0000313" key="5">
    <source>
        <dbReference type="Proteomes" id="UP000515292"/>
    </source>
</evidence>
<dbReference type="RefSeq" id="WP_182297754.1">
    <property type="nucleotide sequence ID" value="NZ_CP059851.1"/>
</dbReference>
<dbReference type="AlphaFoldDB" id="A0A7G5IKN9"/>
<sequence>MSKNDDRRAVLANALADHLLAQGLGAASLRPLAAAAGLSDRMLLYYFTDKADALGAALTVVATRMTALLAAQAGPQPLPFDLLLPRLRTVLLSDAAWPYMQLWLEIAALAARGDPLLRPLATPIAHGFLAWGRAQLDSPDPDTDALKLLTILEGSILLKGVGLAPD</sequence>
<protein>
    <submittedName>
        <fullName evidence="4">TetR/AcrR family transcriptional regulator</fullName>
    </submittedName>
</protein>
<evidence type="ECO:0000313" key="4">
    <source>
        <dbReference type="EMBL" id="QMW23931.1"/>
    </source>
</evidence>
<dbReference type="PROSITE" id="PS51318">
    <property type="entry name" value="TAT"/>
    <property type="match status" value="1"/>
</dbReference>
<dbReference type="EMBL" id="CP059851">
    <property type="protein sequence ID" value="QMW23931.1"/>
    <property type="molecule type" value="Genomic_DNA"/>
</dbReference>
<keyword evidence="5" id="KW-1185">Reference proteome</keyword>
<dbReference type="GO" id="GO:0003677">
    <property type="term" value="F:DNA binding"/>
    <property type="evidence" value="ECO:0007669"/>
    <property type="project" value="UniProtKB-UniRule"/>
</dbReference>
<evidence type="ECO:0000256" key="1">
    <source>
        <dbReference type="ARBA" id="ARBA00023125"/>
    </source>
</evidence>
<evidence type="ECO:0000256" key="2">
    <source>
        <dbReference type="PROSITE-ProRule" id="PRU00335"/>
    </source>
</evidence>
<feature type="DNA-binding region" description="H-T-H motif" evidence="2">
    <location>
        <begin position="28"/>
        <end position="47"/>
    </location>
</feature>
<dbReference type="Gene3D" id="1.10.357.10">
    <property type="entry name" value="Tetracycline Repressor, domain 2"/>
    <property type="match status" value="1"/>
</dbReference>
<dbReference type="Proteomes" id="UP000515292">
    <property type="component" value="Chromosome"/>
</dbReference>
<dbReference type="InterPro" id="IPR001647">
    <property type="entry name" value="HTH_TetR"/>
</dbReference>
<keyword evidence="1 2" id="KW-0238">DNA-binding</keyword>
<gene>
    <name evidence="4" type="ORF">H3309_05535</name>
</gene>
<reference evidence="4 5" key="1">
    <citation type="submission" date="2020-07" db="EMBL/GenBank/DDBJ databases">
        <title>Complete genome sequence for Sandaracinobacter sp. M6.</title>
        <authorList>
            <person name="Tang Y."/>
            <person name="Liu Q."/>
            <person name="Guo Z."/>
            <person name="Lei P."/>
            <person name="Huang B."/>
        </authorList>
    </citation>
    <scope>NUCLEOTIDE SEQUENCE [LARGE SCALE GENOMIC DNA]</scope>
    <source>
        <strain evidence="4 5">M6</strain>
    </source>
</reference>
<organism evidence="4 5">
    <name type="scientific">Sandaracinobacteroides saxicola</name>
    <dbReference type="NCBI Taxonomy" id="2759707"/>
    <lineage>
        <taxon>Bacteria</taxon>
        <taxon>Pseudomonadati</taxon>
        <taxon>Pseudomonadota</taxon>
        <taxon>Alphaproteobacteria</taxon>
        <taxon>Sphingomonadales</taxon>
        <taxon>Sphingosinicellaceae</taxon>
        <taxon>Sandaracinobacteroides</taxon>
    </lineage>
</organism>
<dbReference type="InterPro" id="IPR009057">
    <property type="entry name" value="Homeodomain-like_sf"/>
</dbReference>
<proteinExistence type="predicted"/>
<accession>A0A7G5IKN9</accession>
<dbReference type="KEGG" id="sand:H3309_05535"/>
<dbReference type="InterPro" id="IPR006311">
    <property type="entry name" value="TAT_signal"/>
</dbReference>
<dbReference type="SUPFAM" id="SSF46689">
    <property type="entry name" value="Homeodomain-like"/>
    <property type="match status" value="1"/>
</dbReference>
<dbReference type="PROSITE" id="PS50977">
    <property type="entry name" value="HTH_TETR_2"/>
    <property type="match status" value="1"/>
</dbReference>
<name>A0A7G5IKN9_9SPHN</name>
<evidence type="ECO:0000259" key="3">
    <source>
        <dbReference type="PROSITE" id="PS50977"/>
    </source>
</evidence>